<sequence>MLLSYTCENLGGPDTGNTTSQIIWSILERSWMEVTRVQELNPEQFGDLLHHVILLLKTITGLLKTNPEHTQYVAEIISSDMFIEFLGRFILSPLLIATRASHAIGLVNQIHTCIDMLGGRGSGRGLQLGDVIHLFPSSISPSYYTMPSLANVNNIPGSSAPWPVAWFRDPNVPGNGPKPELAKYIYQGETEQTGPGPAGTPWTPENPNTGESTSATTERTTLEKLFPPQKPLPPVFHAKK</sequence>
<evidence type="ECO:0000313" key="2">
    <source>
        <dbReference type="EMBL" id="CAE7181172.1"/>
    </source>
</evidence>
<feature type="compositionally biased region" description="Low complexity" evidence="1">
    <location>
        <begin position="193"/>
        <end position="203"/>
    </location>
</feature>
<name>A0A8H3E5P5_9AGAM</name>
<gene>
    <name evidence="2" type="ORF">RDB_LOCUS116875</name>
</gene>
<protein>
    <submittedName>
        <fullName evidence="2">Uncharacterized protein</fullName>
    </submittedName>
</protein>
<evidence type="ECO:0000256" key="1">
    <source>
        <dbReference type="SAM" id="MobiDB-lite"/>
    </source>
</evidence>
<feature type="region of interest" description="Disordered" evidence="1">
    <location>
        <begin position="188"/>
        <end position="240"/>
    </location>
</feature>
<proteinExistence type="predicted"/>
<dbReference type="AlphaFoldDB" id="A0A8H3E5P5"/>
<comment type="caution">
    <text evidence="2">The sequence shown here is derived from an EMBL/GenBank/DDBJ whole genome shotgun (WGS) entry which is preliminary data.</text>
</comment>
<feature type="compositionally biased region" description="Polar residues" evidence="1">
    <location>
        <begin position="205"/>
        <end position="219"/>
    </location>
</feature>
<organism evidence="2 3">
    <name type="scientific">Rhizoctonia solani</name>
    <dbReference type="NCBI Taxonomy" id="456999"/>
    <lineage>
        <taxon>Eukaryota</taxon>
        <taxon>Fungi</taxon>
        <taxon>Dikarya</taxon>
        <taxon>Basidiomycota</taxon>
        <taxon>Agaricomycotina</taxon>
        <taxon>Agaricomycetes</taxon>
        <taxon>Cantharellales</taxon>
        <taxon>Ceratobasidiaceae</taxon>
        <taxon>Rhizoctonia</taxon>
    </lineage>
</organism>
<reference evidence="2" key="1">
    <citation type="submission" date="2021-01" db="EMBL/GenBank/DDBJ databases">
        <authorList>
            <person name="Kaushik A."/>
        </authorList>
    </citation>
    <scope>NUCLEOTIDE SEQUENCE</scope>
    <source>
        <strain evidence="2">AG5</strain>
    </source>
</reference>
<accession>A0A8H3E5P5</accession>
<dbReference type="Proteomes" id="UP000663827">
    <property type="component" value="Unassembled WGS sequence"/>
</dbReference>
<dbReference type="EMBL" id="CAJNJQ010002627">
    <property type="protein sequence ID" value="CAE7181172.1"/>
    <property type="molecule type" value="Genomic_DNA"/>
</dbReference>
<evidence type="ECO:0000313" key="3">
    <source>
        <dbReference type="Proteomes" id="UP000663827"/>
    </source>
</evidence>